<gene>
    <name evidence="5" type="ORF">BU23DRAFT_206041</name>
</gene>
<protein>
    <recommendedName>
        <fullName evidence="4">DUF7728 domain-containing protein</fullName>
    </recommendedName>
</protein>
<keyword evidence="2" id="KW-1133">Transmembrane helix</keyword>
<keyword evidence="2" id="KW-0472">Membrane</keyword>
<dbReference type="AlphaFoldDB" id="A0A6A5V0P1"/>
<feature type="compositionally biased region" description="Basic residues" evidence="1">
    <location>
        <begin position="222"/>
        <end position="233"/>
    </location>
</feature>
<feature type="signal peptide" evidence="3">
    <location>
        <begin position="1"/>
        <end position="28"/>
    </location>
</feature>
<sequence>MMLSRTLNLALVAAGATNAILIPPGVSAAELDLGDDMAMEVAANSFPRTASLDCATCEIAAQTPDGSLAWTQGDGNSFVLDFDVGPHEDSLNIDGVQLYPPTFAYFTQPFRVAQINPDGENLPLRVTGYNFHYTSAETVSEAGIELIPMTFQINSIEGKAVDPPALTINLLKDPNGKLMIASFTSPQAVESSPADQEKECSEWPLLCKWRAVMADRINGMKAHKSKPGCHKHQGNPMAEDTVEGKPPHRFRPGHPHHRPHHMGGHPHYRHYRVHKMFRRVFLTVLVPILIGIFAGTLTYLIGIALGYIVAIILTKIRGQPLYESVALDEESDDFEEQLGEKEVYDHLPQYDSPPVYDEAVEKEVVEKEVAEEKEVVEDKK</sequence>
<keyword evidence="2" id="KW-0812">Transmembrane</keyword>
<dbReference type="OrthoDB" id="5409353at2759"/>
<proteinExistence type="predicted"/>
<dbReference type="PANTHER" id="PTHR40622">
    <property type="match status" value="1"/>
</dbReference>
<feature type="region of interest" description="Disordered" evidence="1">
    <location>
        <begin position="222"/>
        <end position="244"/>
    </location>
</feature>
<feature type="transmembrane region" description="Helical" evidence="2">
    <location>
        <begin position="280"/>
        <end position="313"/>
    </location>
</feature>
<accession>A0A6A5V0P1</accession>
<keyword evidence="6" id="KW-1185">Reference proteome</keyword>
<reference evidence="5" key="1">
    <citation type="journal article" date="2020" name="Stud. Mycol.">
        <title>101 Dothideomycetes genomes: a test case for predicting lifestyles and emergence of pathogens.</title>
        <authorList>
            <person name="Haridas S."/>
            <person name="Albert R."/>
            <person name="Binder M."/>
            <person name="Bloem J."/>
            <person name="Labutti K."/>
            <person name="Salamov A."/>
            <person name="Andreopoulos B."/>
            <person name="Baker S."/>
            <person name="Barry K."/>
            <person name="Bills G."/>
            <person name="Bluhm B."/>
            <person name="Cannon C."/>
            <person name="Castanera R."/>
            <person name="Culley D."/>
            <person name="Daum C."/>
            <person name="Ezra D."/>
            <person name="Gonzalez J."/>
            <person name="Henrissat B."/>
            <person name="Kuo A."/>
            <person name="Liang C."/>
            <person name="Lipzen A."/>
            <person name="Lutzoni F."/>
            <person name="Magnuson J."/>
            <person name="Mondo S."/>
            <person name="Nolan M."/>
            <person name="Ohm R."/>
            <person name="Pangilinan J."/>
            <person name="Park H.-J."/>
            <person name="Ramirez L."/>
            <person name="Alfaro M."/>
            <person name="Sun H."/>
            <person name="Tritt A."/>
            <person name="Yoshinaga Y."/>
            <person name="Zwiers L.-H."/>
            <person name="Turgeon B."/>
            <person name="Goodwin S."/>
            <person name="Spatafora J."/>
            <person name="Crous P."/>
            <person name="Grigoriev I."/>
        </authorList>
    </citation>
    <scope>NUCLEOTIDE SEQUENCE</scope>
    <source>
        <strain evidence="5">CBS 107.79</strain>
    </source>
</reference>
<dbReference type="Proteomes" id="UP000800036">
    <property type="component" value="Unassembled WGS sequence"/>
</dbReference>
<evidence type="ECO:0000313" key="6">
    <source>
        <dbReference type="Proteomes" id="UP000800036"/>
    </source>
</evidence>
<name>A0A6A5V0P1_9PLEO</name>
<evidence type="ECO:0000313" key="5">
    <source>
        <dbReference type="EMBL" id="KAF1970655.1"/>
    </source>
</evidence>
<evidence type="ECO:0000256" key="3">
    <source>
        <dbReference type="SAM" id="SignalP"/>
    </source>
</evidence>
<evidence type="ECO:0000256" key="2">
    <source>
        <dbReference type="SAM" id="Phobius"/>
    </source>
</evidence>
<feature type="chain" id="PRO_5025416940" description="DUF7728 domain-containing protein" evidence="3">
    <location>
        <begin position="29"/>
        <end position="380"/>
    </location>
</feature>
<evidence type="ECO:0000259" key="4">
    <source>
        <dbReference type="Pfam" id="PF24854"/>
    </source>
</evidence>
<keyword evidence="3" id="KW-0732">Signal</keyword>
<dbReference type="InterPro" id="IPR056145">
    <property type="entry name" value="DUF7728"/>
</dbReference>
<dbReference type="PANTHER" id="PTHR40622:SF1">
    <property type="match status" value="1"/>
</dbReference>
<feature type="domain" description="DUF7728" evidence="4">
    <location>
        <begin position="48"/>
        <end position="184"/>
    </location>
</feature>
<dbReference type="EMBL" id="ML976699">
    <property type="protein sequence ID" value="KAF1970655.1"/>
    <property type="molecule type" value="Genomic_DNA"/>
</dbReference>
<organism evidence="5 6">
    <name type="scientific">Bimuria novae-zelandiae CBS 107.79</name>
    <dbReference type="NCBI Taxonomy" id="1447943"/>
    <lineage>
        <taxon>Eukaryota</taxon>
        <taxon>Fungi</taxon>
        <taxon>Dikarya</taxon>
        <taxon>Ascomycota</taxon>
        <taxon>Pezizomycotina</taxon>
        <taxon>Dothideomycetes</taxon>
        <taxon>Pleosporomycetidae</taxon>
        <taxon>Pleosporales</taxon>
        <taxon>Massarineae</taxon>
        <taxon>Didymosphaeriaceae</taxon>
        <taxon>Bimuria</taxon>
    </lineage>
</organism>
<evidence type="ECO:0000256" key="1">
    <source>
        <dbReference type="SAM" id="MobiDB-lite"/>
    </source>
</evidence>
<dbReference type="Pfam" id="PF24854">
    <property type="entry name" value="DUF7728"/>
    <property type="match status" value="1"/>
</dbReference>